<dbReference type="OrthoDB" id="2424032at2759"/>
<evidence type="ECO:0000313" key="2">
    <source>
        <dbReference type="EMBL" id="CAG8702585.1"/>
    </source>
</evidence>
<feature type="region of interest" description="Disordered" evidence="1">
    <location>
        <begin position="168"/>
        <end position="235"/>
    </location>
</feature>
<accession>A0A9N9N506</accession>
<keyword evidence="3" id="KW-1185">Reference proteome</keyword>
<feature type="compositionally biased region" description="Acidic residues" evidence="1">
    <location>
        <begin position="199"/>
        <end position="208"/>
    </location>
</feature>
<feature type="compositionally biased region" description="Polar residues" evidence="1">
    <location>
        <begin position="168"/>
        <end position="179"/>
    </location>
</feature>
<dbReference type="Proteomes" id="UP000789405">
    <property type="component" value="Unassembled WGS sequence"/>
</dbReference>
<protein>
    <submittedName>
        <fullName evidence="2">18855_t:CDS:1</fullName>
    </submittedName>
</protein>
<evidence type="ECO:0000256" key="1">
    <source>
        <dbReference type="SAM" id="MobiDB-lite"/>
    </source>
</evidence>
<name>A0A9N9N506_9GLOM</name>
<sequence length="235" mass="26643">PVNVFNNGDIVFISGKYIIESSELHFAIAYASVVNNKNLNREFDVTDLPECVPHCVYLVTVNCKPKQIEDFIYFGAETIEYNSVTSNSDIKMDMTIVYPLKSPKFKYLATDIDYLKTSAININLVKSFSLATPNAPSIIDLIDDNLNSANPQTSEKSTKPFNIQNVDIENNNLPDSVSLDNKDYKKQSEDNKKTVKSDNEEDLYNEFEENQKVHLKKRKGNTAKAQKEKGKKVKK</sequence>
<gene>
    <name evidence="2" type="ORF">DERYTH_LOCUS13081</name>
</gene>
<feature type="compositionally biased region" description="Basic and acidic residues" evidence="1">
    <location>
        <begin position="180"/>
        <end position="198"/>
    </location>
</feature>
<dbReference type="AlphaFoldDB" id="A0A9N9N506"/>
<evidence type="ECO:0000313" key="3">
    <source>
        <dbReference type="Proteomes" id="UP000789405"/>
    </source>
</evidence>
<dbReference type="EMBL" id="CAJVPY010008933">
    <property type="protein sequence ID" value="CAG8702585.1"/>
    <property type="molecule type" value="Genomic_DNA"/>
</dbReference>
<feature type="non-terminal residue" evidence="2">
    <location>
        <position position="235"/>
    </location>
</feature>
<proteinExistence type="predicted"/>
<organism evidence="2 3">
    <name type="scientific">Dentiscutata erythropus</name>
    <dbReference type="NCBI Taxonomy" id="1348616"/>
    <lineage>
        <taxon>Eukaryota</taxon>
        <taxon>Fungi</taxon>
        <taxon>Fungi incertae sedis</taxon>
        <taxon>Mucoromycota</taxon>
        <taxon>Glomeromycotina</taxon>
        <taxon>Glomeromycetes</taxon>
        <taxon>Diversisporales</taxon>
        <taxon>Gigasporaceae</taxon>
        <taxon>Dentiscutata</taxon>
    </lineage>
</organism>
<reference evidence="2" key="1">
    <citation type="submission" date="2021-06" db="EMBL/GenBank/DDBJ databases">
        <authorList>
            <person name="Kallberg Y."/>
            <person name="Tangrot J."/>
            <person name="Rosling A."/>
        </authorList>
    </citation>
    <scope>NUCLEOTIDE SEQUENCE</scope>
    <source>
        <strain evidence="2">MA453B</strain>
    </source>
</reference>
<comment type="caution">
    <text evidence="2">The sequence shown here is derived from an EMBL/GenBank/DDBJ whole genome shotgun (WGS) entry which is preliminary data.</text>
</comment>